<evidence type="ECO:0000313" key="2">
    <source>
        <dbReference type="Proteomes" id="UP001283109"/>
    </source>
</evidence>
<accession>A0ABU4GXP7</accession>
<name>A0ABU4GXP7_9MICO</name>
<dbReference type="Proteomes" id="UP001283109">
    <property type="component" value="Unassembled WGS sequence"/>
</dbReference>
<gene>
    <name evidence="1" type="ORF">R8Z58_03235</name>
</gene>
<comment type="caution">
    <text evidence="1">The sequence shown here is derived from an EMBL/GenBank/DDBJ whole genome shotgun (WGS) entry which is preliminary data.</text>
</comment>
<evidence type="ECO:0000313" key="1">
    <source>
        <dbReference type="EMBL" id="MDW4571785.1"/>
    </source>
</evidence>
<dbReference type="RefSeq" id="WP_318352309.1">
    <property type="nucleotide sequence ID" value="NZ_JAWQEV010000001.1"/>
</dbReference>
<organism evidence="1 2">
    <name type="scientific">Microbacterium arthrosphaerae</name>
    <dbReference type="NCBI Taxonomy" id="792652"/>
    <lineage>
        <taxon>Bacteria</taxon>
        <taxon>Bacillati</taxon>
        <taxon>Actinomycetota</taxon>
        <taxon>Actinomycetes</taxon>
        <taxon>Micrococcales</taxon>
        <taxon>Microbacteriaceae</taxon>
        <taxon>Microbacterium</taxon>
    </lineage>
</organism>
<feature type="non-terminal residue" evidence="1">
    <location>
        <position position="86"/>
    </location>
</feature>
<proteinExistence type="predicted"/>
<protein>
    <submittedName>
        <fullName evidence="1">Uncharacterized protein</fullName>
    </submittedName>
</protein>
<sequence>MSVRYLVTVDPDADADAVAAGLRAAGAEAVSTPAPELPDVFIATVDESVADYADRARGVAGVQVAEPDAWVGFGGDPDDPADADAG</sequence>
<keyword evidence="2" id="KW-1185">Reference proteome</keyword>
<dbReference type="EMBL" id="JAWQEV010000001">
    <property type="protein sequence ID" value="MDW4571785.1"/>
    <property type="molecule type" value="Genomic_DNA"/>
</dbReference>
<reference evidence="1 2" key="1">
    <citation type="submission" date="2023-11" db="EMBL/GenBank/DDBJ databases">
        <title>Draft genome sequence of Microbacterium arthrosphaerae JCM 30492.</title>
        <authorList>
            <person name="Zhang G."/>
            <person name="Ding Y."/>
        </authorList>
    </citation>
    <scope>NUCLEOTIDE SEQUENCE [LARGE SCALE GENOMIC DNA]</scope>
    <source>
        <strain evidence="1 2">JCM 30492</strain>
    </source>
</reference>